<evidence type="ECO:0000313" key="2">
    <source>
        <dbReference type="Proteomes" id="UP000281498"/>
    </source>
</evidence>
<organism evidence="1 2">
    <name type="scientific">Salipaludibacillus neizhouensis</name>
    <dbReference type="NCBI Taxonomy" id="885475"/>
    <lineage>
        <taxon>Bacteria</taxon>
        <taxon>Bacillati</taxon>
        <taxon>Bacillota</taxon>
        <taxon>Bacilli</taxon>
        <taxon>Bacillales</taxon>
        <taxon>Bacillaceae</taxon>
    </lineage>
</organism>
<keyword evidence="2" id="KW-1185">Reference proteome</keyword>
<name>A0A3A9JXZ9_9BACI</name>
<accession>A0A3A9JXZ9</accession>
<reference evidence="1 2" key="1">
    <citation type="submission" date="2017-10" db="EMBL/GenBank/DDBJ databases">
        <title>Bacillus sp. nov., a halophilic bacterium isolated from a Keqin Lake.</title>
        <authorList>
            <person name="Wang H."/>
        </authorList>
    </citation>
    <scope>NUCLEOTIDE SEQUENCE [LARGE SCALE GENOMIC DNA]</scope>
    <source>
        <strain evidence="1 2">KCTC 13187</strain>
    </source>
</reference>
<dbReference type="RefSeq" id="WP_110937811.1">
    <property type="nucleotide sequence ID" value="NZ_KZ614147.1"/>
</dbReference>
<proteinExistence type="predicted"/>
<evidence type="ECO:0000313" key="1">
    <source>
        <dbReference type="EMBL" id="RKL65764.1"/>
    </source>
</evidence>
<dbReference type="AlphaFoldDB" id="A0A3A9JXZ9"/>
<dbReference type="Proteomes" id="UP000281498">
    <property type="component" value="Unassembled WGS sequence"/>
</dbReference>
<gene>
    <name evidence="1" type="ORF">CR203_19140</name>
</gene>
<dbReference type="EMBL" id="PDOE01000012">
    <property type="protein sequence ID" value="RKL65764.1"/>
    <property type="molecule type" value="Genomic_DNA"/>
</dbReference>
<protein>
    <submittedName>
        <fullName evidence="1">Uncharacterized protein</fullName>
    </submittedName>
</protein>
<comment type="caution">
    <text evidence="1">The sequence shown here is derived from an EMBL/GenBank/DDBJ whole genome shotgun (WGS) entry which is preliminary data.</text>
</comment>
<sequence length="93" mass="10678">MNKKGEKRNATNCKLLKHDSEILSTSSTFKQLRPHLKEDTFLEKIRGLQDNYGFNLVAVIENNEVKASAGYRVKNKLFKTVVNLLVNLFLQLL</sequence>